<name>A0ABR7UPJ0_9FLAO</name>
<reference evidence="4 5" key="1">
    <citation type="journal article" date="2020" name="Microbiol. Res.">
        <title>Flavobacterium pokkalii sp. nov., a novel plant growth promoting native rhizobacteria isolated from pokkali rice grown in coastal saline affected agricultural regions of southern India, Kerala.</title>
        <authorList>
            <person name="Menon R.R."/>
            <person name="Kumari S."/>
            <person name="Viver T."/>
            <person name="Rameshkumar N."/>
        </authorList>
    </citation>
    <scope>NUCLEOTIDE SEQUENCE [LARGE SCALE GENOMIC DNA]</scope>
    <source>
        <strain evidence="4 5">L1I52</strain>
    </source>
</reference>
<evidence type="ECO:0008006" key="6">
    <source>
        <dbReference type="Google" id="ProtNLM"/>
    </source>
</evidence>
<comment type="caution">
    <text evidence="4">The sequence shown here is derived from an EMBL/GenBank/DDBJ whole genome shotgun (WGS) entry which is preliminary data.</text>
</comment>
<dbReference type="InterPro" id="IPR012373">
    <property type="entry name" value="Ferrdict_sens_TM"/>
</dbReference>
<dbReference type="PANTHER" id="PTHR30273">
    <property type="entry name" value="PERIPLASMIC SIGNAL SENSOR AND SIGMA FACTOR ACTIVATOR FECR-RELATED"/>
    <property type="match status" value="1"/>
</dbReference>
<dbReference type="EMBL" id="NASZ01000002">
    <property type="protein sequence ID" value="MBD0724143.1"/>
    <property type="molecule type" value="Genomic_DNA"/>
</dbReference>
<organism evidence="4 5">
    <name type="scientific">Flavobacterium pokkalii</name>
    <dbReference type="NCBI Taxonomy" id="1940408"/>
    <lineage>
        <taxon>Bacteria</taxon>
        <taxon>Pseudomonadati</taxon>
        <taxon>Bacteroidota</taxon>
        <taxon>Flavobacteriia</taxon>
        <taxon>Flavobacteriales</taxon>
        <taxon>Flavobacteriaceae</taxon>
        <taxon>Flavobacterium</taxon>
    </lineage>
</organism>
<evidence type="ECO:0000256" key="1">
    <source>
        <dbReference type="SAM" id="Phobius"/>
    </source>
</evidence>
<keyword evidence="5" id="KW-1185">Reference proteome</keyword>
<keyword evidence="1" id="KW-0812">Transmembrane</keyword>
<keyword evidence="1" id="KW-0472">Membrane</keyword>
<sequence length="379" mass="42859">MKSSAHLINILQEIVSNGSVDPSKFKLLSPEEQELIKELEANNRLQEALAFVESIDEEQNWEEFKERIHIKKQPIVINWKTLLQYAAVFVALLGIVAVFQFQNKKETKVEIPSDAIQLVLENGDIEVLSPNGDKQIIKKNGEVVASQKENEISYRSDKSMDKLVYNEIKIPYGKTFHIALSDGTTVYMNAGSSLKFPVQFIKGHNREVTLEGEAFFEVTKDKKHPFVVKTRGVDVRVLGTKFNVSSYKEDAEINTVLVEGSVSLSNGANPKQKTLLVPGEKGSWSAGKQAIAVEKVDTRIYTEWMTGEIVFRKATFKEMVTKLERSYNVSIESNNQALLDKKFNASFNKNIESIDEVLDAMSKIQQFSYQRKGNEIKIN</sequence>
<dbReference type="Pfam" id="PF16344">
    <property type="entry name" value="FecR_C"/>
    <property type="match status" value="1"/>
</dbReference>
<evidence type="ECO:0000259" key="2">
    <source>
        <dbReference type="Pfam" id="PF04773"/>
    </source>
</evidence>
<protein>
    <recommendedName>
        <fullName evidence="6">FecR family protein</fullName>
    </recommendedName>
</protein>
<dbReference type="PANTHER" id="PTHR30273:SF2">
    <property type="entry name" value="PROTEIN FECR"/>
    <property type="match status" value="1"/>
</dbReference>
<gene>
    <name evidence="4" type="ORF">B6A10_03020</name>
</gene>
<feature type="transmembrane region" description="Helical" evidence="1">
    <location>
        <begin position="82"/>
        <end position="101"/>
    </location>
</feature>
<dbReference type="InterPro" id="IPR006860">
    <property type="entry name" value="FecR"/>
</dbReference>
<dbReference type="Gene3D" id="2.60.120.1440">
    <property type="match status" value="1"/>
</dbReference>
<evidence type="ECO:0000313" key="5">
    <source>
        <dbReference type="Proteomes" id="UP000661715"/>
    </source>
</evidence>
<dbReference type="Gene3D" id="3.55.50.30">
    <property type="match status" value="1"/>
</dbReference>
<dbReference type="Pfam" id="PF04773">
    <property type="entry name" value="FecR"/>
    <property type="match status" value="1"/>
</dbReference>
<dbReference type="Proteomes" id="UP000661715">
    <property type="component" value="Unassembled WGS sequence"/>
</dbReference>
<feature type="domain" description="Protein FecR C-terminal" evidence="3">
    <location>
        <begin position="309"/>
        <end position="378"/>
    </location>
</feature>
<feature type="domain" description="FecR protein" evidence="2">
    <location>
        <begin position="171"/>
        <end position="262"/>
    </location>
</feature>
<dbReference type="RefSeq" id="WP_188219661.1">
    <property type="nucleotide sequence ID" value="NZ_NASZ01000002.1"/>
</dbReference>
<evidence type="ECO:0000259" key="3">
    <source>
        <dbReference type="Pfam" id="PF16344"/>
    </source>
</evidence>
<proteinExistence type="predicted"/>
<keyword evidence="1" id="KW-1133">Transmembrane helix</keyword>
<evidence type="ECO:0000313" key="4">
    <source>
        <dbReference type="EMBL" id="MBD0724143.1"/>
    </source>
</evidence>
<accession>A0ABR7UPJ0</accession>
<dbReference type="InterPro" id="IPR032508">
    <property type="entry name" value="FecR_C"/>
</dbReference>